<name>A0A8J9UY07_9NEOP</name>
<dbReference type="Gene3D" id="1.25.40.180">
    <property type="match status" value="1"/>
</dbReference>
<dbReference type="GO" id="GO:0008494">
    <property type="term" value="F:translation activator activity"/>
    <property type="evidence" value="ECO:0007669"/>
    <property type="project" value="TreeGrafter"/>
</dbReference>
<reference evidence="2" key="1">
    <citation type="submission" date="2021-12" db="EMBL/GenBank/DDBJ databases">
        <authorList>
            <person name="Martin H S."/>
        </authorList>
    </citation>
    <scope>NUCLEOTIDE SEQUENCE</scope>
</reference>
<dbReference type="AlphaFoldDB" id="A0A8J9UY07"/>
<dbReference type="InterPro" id="IPR016024">
    <property type="entry name" value="ARM-type_fold"/>
</dbReference>
<dbReference type="PANTHER" id="PTHR23254">
    <property type="entry name" value="EIF4G DOMAIN PROTEIN"/>
    <property type="match status" value="1"/>
</dbReference>
<proteinExistence type="predicted"/>
<keyword evidence="3" id="KW-1185">Reference proteome</keyword>
<evidence type="ECO:0000256" key="1">
    <source>
        <dbReference type="SAM" id="MobiDB-lite"/>
    </source>
</evidence>
<dbReference type="EMBL" id="OV170227">
    <property type="protein sequence ID" value="CAH0727867.1"/>
    <property type="molecule type" value="Genomic_DNA"/>
</dbReference>
<feature type="region of interest" description="Disordered" evidence="1">
    <location>
        <begin position="1"/>
        <end position="49"/>
    </location>
</feature>
<gene>
    <name evidence="2" type="ORF">BINO364_LOCUS13152</name>
</gene>
<dbReference type="Proteomes" id="UP000838878">
    <property type="component" value="Chromosome 7"/>
</dbReference>
<accession>A0A8J9UY07</accession>
<evidence type="ECO:0000313" key="3">
    <source>
        <dbReference type="Proteomes" id="UP000838878"/>
    </source>
</evidence>
<feature type="compositionally biased region" description="Basic and acidic residues" evidence="1">
    <location>
        <begin position="17"/>
        <end position="49"/>
    </location>
</feature>
<protein>
    <recommendedName>
        <fullName evidence="4">Polyadenylate-binding protein-interacting protein 1</fullName>
    </recommendedName>
</protein>
<dbReference type="PANTHER" id="PTHR23254:SF15">
    <property type="entry name" value="POLYADENYLATE-BINDING PROTEIN-INTERACTING PROTEIN 1"/>
    <property type="match status" value="1"/>
</dbReference>
<evidence type="ECO:0000313" key="2">
    <source>
        <dbReference type="EMBL" id="CAH0727867.1"/>
    </source>
</evidence>
<dbReference type="OrthoDB" id="8171816at2759"/>
<dbReference type="GO" id="GO:0006446">
    <property type="term" value="P:regulation of translational initiation"/>
    <property type="evidence" value="ECO:0007669"/>
    <property type="project" value="TreeGrafter"/>
</dbReference>
<feature type="region of interest" description="Disordered" evidence="1">
    <location>
        <begin position="313"/>
        <end position="334"/>
    </location>
</feature>
<evidence type="ECO:0008006" key="4">
    <source>
        <dbReference type="Google" id="ProtNLM"/>
    </source>
</evidence>
<sequence>MNNGEVGGSRGRGRGWQHPDNKPRELRRPKSVADDTKVEPSKSKLSAEAKEWYPPNYVAQAPVVYAPDPHRLPRFSVQDRIRQAQDQDPYNFEDMSYSLEETDMNLRENIANLITVMCEITFDPGKFDTLCGPLVDSFILTLNDANYTRPLVEAIVNQSIAEANFRYNGARLCSMYDSVASPEDSTFRACLLERCLAEENKIISGHETSEENMRGFAMFLAEIYTQLEDSQGGRIRSLGESLCKVFLHLLDTDKETNIKAVCQLLKLSGIALDADCPASMHLAFERLKYRSHMPSVRHVLALRASRWGVADSEPDSRLQADSRRRHPTSVTNSHASAEAELVGYLADGQALTLEECNFLQSNLPPKPAALDDDILEELENEAWDTGMDEEMQIGYLEFLKMSNQIKR</sequence>
<organism evidence="2 3">
    <name type="scientific">Brenthis ino</name>
    <name type="common">lesser marbled fritillary</name>
    <dbReference type="NCBI Taxonomy" id="405034"/>
    <lineage>
        <taxon>Eukaryota</taxon>
        <taxon>Metazoa</taxon>
        <taxon>Ecdysozoa</taxon>
        <taxon>Arthropoda</taxon>
        <taxon>Hexapoda</taxon>
        <taxon>Insecta</taxon>
        <taxon>Pterygota</taxon>
        <taxon>Neoptera</taxon>
        <taxon>Endopterygota</taxon>
        <taxon>Lepidoptera</taxon>
        <taxon>Glossata</taxon>
        <taxon>Ditrysia</taxon>
        <taxon>Papilionoidea</taxon>
        <taxon>Nymphalidae</taxon>
        <taxon>Heliconiinae</taxon>
        <taxon>Argynnini</taxon>
        <taxon>Brenthis</taxon>
    </lineage>
</organism>
<feature type="non-terminal residue" evidence="2">
    <location>
        <position position="407"/>
    </location>
</feature>
<dbReference type="SUPFAM" id="SSF48371">
    <property type="entry name" value="ARM repeat"/>
    <property type="match status" value="1"/>
</dbReference>
<feature type="compositionally biased region" description="Gly residues" evidence="1">
    <location>
        <begin position="1"/>
        <end position="10"/>
    </location>
</feature>
<dbReference type="InterPro" id="IPR051367">
    <property type="entry name" value="mRNA_TranslReg/HistoneTransl"/>
</dbReference>